<dbReference type="AlphaFoldDB" id="A0A066VT82"/>
<comment type="function">
    <text evidence="2">The N-terminal domain binds to adenylyl cyclase, thereby enabling adenylyl cyclase to be activated by upstream regulatory signals, such as Ras. The C-terminal domain is required for normal cellular morphology and growth control.</text>
</comment>
<comment type="caution">
    <text evidence="7">The sequence shown here is derived from an EMBL/GenBank/DDBJ whole genome shotgun (WGS) entry which is preliminary data.</text>
</comment>
<dbReference type="OMA" id="KSQQTHK"/>
<reference evidence="7 8" key="1">
    <citation type="submission" date="2014-05" db="EMBL/GenBank/DDBJ databases">
        <title>Draft genome sequence of a rare smut relative, Tilletiaria anomala UBC 951.</title>
        <authorList>
            <consortium name="DOE Joint Genome Institute"/>
            <person name="Toome M."/>
            <person name="Kuo A."/>
            <person name="Henrissat B."/>
            <person name="Lipzen A."/>
            <person name="Tritt A."/>
            <person name="Yoshinaga Y."/>
            <person name="Zane M."/>
            <person name="Barry K."/>
            <person name="Grigoriev I.V."/>
            <person name="Spatafora J.W."/>
            <person name="Aimea M.C."/>
        </authorList>
    </citation>
    <scope>NUCLEOTIDE SEQUENCE [LARGE SCALE GENOMIC DNA]</scope>
    <source>
        <strain evidence="7 8">UBC 951</strain>
    </source>
</reference>
<dbReference type="InterPro" id="IPR036223">
    <property type="entry name" value="CAP_C_sf"/>
</dbReference>
<feature type="region of interest" description="Disordered" evidence="5">
    <location>
        <begin position="248"/>
        <end position="280"/>
    </location>
</feature>
<dbReference type="InterPro" id="IPR013992">
    <property type="entry name" value="Adenylate_cyclase-assoc_CAP_N"/>
</dbReference>
<dbReference type="EMBL" id="JMSN01000049">
    <property type="protein sequence ID" value="KDN44681.1"/>
    <property type="molecule type" value="Genomic_DNA"/>
</dbReference>
<gene>
    <name evidence="7" type="ORF">K437DRAFT_256912</name>
</gene>
<keyword evidence="8" id="KW-1185">Reference proteome</keyword>
<dbReference type="FunCoup" id="A0A066VT82">
    <property type="interactions" value="245"/>
</dbReference>
<dbReference type="GO" id="GO:0005737">
    <property type="term" value="C:cytoplasm"/>
    <property type="evidence" value="ECO:0007669"/>
    <property type="project" value="TreeGrafter"/>
</dbReference>
<dbReference type="InterPro" id="IPR017901">
    <property type="entry name" value="C-CAP_CF_C-like"/>
</dbReference>
<feature type="domain" description="C-CAP/cofactor C-like" evidence="6">
    <location>
        <begin position="345"/>
        <end position="482"/>
    </location>
</feature>
<dbReference type="PANTHER" id="PTHR10652:SF0">
    <property type="entry name" value="ADENYLYL CYCLASE-ASSOCIATED PROTEIN"/>
    <property type="match status" value="1"/>
</dbReference>
<dbReference type="SMART" id="SM00673">
    <property type="entry name" value="CARP"/>
    <property type="match status" value="2"/>
</dbReference>
<dbReference type="Gene3D" id="1.25.40.330">
    <property type="entry name" value="Adenylate cyclase-associated CAP, N-terminal domain"/>
    <property type="match status" value="1"/>
</dbReference>
<dbReference type="InterPro" id="IPR013912">
    <property type="entry name" value="Adenylate_cyclase-assoc_CAP_C"/>
</dbReference>
<evidence type="ECO:0000256" key="3">
    <source>
        <dbReference type="ARBA" id="ARBA00072052"/>
    </source>
</evidence>
<dbReference type="InParanoid" id="A0A066VT82"/>
<dbReference type="GO" id="GO:0007015">
    <property type="term" value="P:actin filament organization"/>
    <property type="evidence" value="ECO:0007669"/>
    <property type="project" value="TreeGrafter"/>
</dbReference>
<dbReference type="HOGENOM" id="CLU_015780_1_0_1"/>
<dbReference type="GO" id="GO:0019933">
    <property type="term" value="P:cAMP-mediated signaling"/>
    <property type="evidence" value="ECO:0007669"/>
    <property type="project" value="TreeGrafter"/>
</dbReference>
<dbReference type="InterPro" id="IPR001837">
    <property type="entry name" value="Adenylate_cyclase-assoc_CAP"/>
</dbReference>
<dbReference type="SUPFAM" id="SSF69340">
    <property type="entry name" value="C-terminal domain of adenylylcyclase associated protein"/>
    <property type="match status" value="1"/>
</dbReference>
<evidence type="ECO:0000256" key="2">
    <source>
        <dbReference type="ARBA" id="ARBA00054756"/>
    </source>
</evidence>
<dbReference type="PROSITE" id="PS51329">
    <property type="entry name" value="C_CAP_COFACTOR_C"/>
    <property type="match status" value="1"/>
</dbReference>
<comment type="similarity">
    <text evidence="1 4">Belongs to the CAP family.</text>
</comment>
<dbReference type="Proteomes" id="UP000027361">
    <property type="component" value="Unassembled WGS sequence"/>
</dbReference>
<dbReference type="Gene3D" id="2.160.20.70">
    <property type="match status" value="1"/>
</dbReference>
<protein>
    <recommendedName>
        <fullName evidence="3 4">Adenylyl cyclase-associated protein</fullName>
    </recommendedName>
</protein>
<evidence type="ECO:0000256" key="5">
    <source>
        <dbReference type="SAM" id="MobiDB-lite"/>
    </source>
</evidence>
<evidence type="ECO:0000256" key="4">
    <source>
        <dbReference type="RuleBase" id="RU000647"/>
    </source>
</evidence>
<sequence length="505" mass="53696">MAATSGIANLSTLTQRLEAATSRLEDLAQIHGDRLLGGALCALGVAGTAVAGGVPQPPPFPPSAPTAEELPPAVEAWDEQITPALSAYTSLSFQLGDLIADQAKSVQEAFEAQRHIVLLAASSAKPGNGGLQSPTFAKIVEPLQKALMAVTEIREKNRAQKKIFNHLSAVSEGIPAAGWVAIEPKPAPFVGEMKDSAQFYLNRVINDFKNQDKTHVEWCRSVSKLLQTLQDYVEDKHTVGLMWNPKGGDAASFAGRPPGTPPAPPAAPPAPAPPSMLAGGGMEAVFGQLNQGEGITKSLKKVDPSQMTHKNPSLRTKDEPVATSPKSSGPPKIPSKPESLRTKKPAKTQLDGTKWMIENYEDNRSIVIEQTEISHTVNIFNCKNSIIQIKGKVNAVSMVSCSKTSVLVDSLVSSLSVTSSPSFVVQVTGKVPTVLIDATDSGLLYLSKESLDAEIITAKCSAINISVPLQGGEDGEFIEHALPEQMKHTFQQDGKFKTEIIAHTG</sequence>
<dbReference type="Pfam" id="PF08603">
    <property type="entry name" value="CAP_C"/>
    <property type="match status" value="1"/>
</dbReference>
<dbReference type="InterPro" id="IPR053950">
    <property type="entry name" value="CAP_N"/>
</dbReference>
<name>A0A066VT82_TILAU</name>
<feature type="compositionally biased region" description="Pro residues" evidence="5">
    <location>
        <begin position="258"/>
        <end position="274"/>
    </location>
</feature>
<evidence type="ECO:0000259" key="6">
    <source>
        <dbReference type="PROSITE" id="PS51329"/>
    </source>
</evidence>
<dbReference type="InterPro" id="IPR006599">
    <property type="entry name" value="CARP_motif"/>
</dbReference>
<dbReference type="GO" id="GO:0008179">
    <property type="term" value="F:adenylate cyclase binding"/>
    <property type="evidence" value="ECO:0007669"/>
    <property type="project" value="TreeGrafter"/>
</dbReference>
<dbReference type="GO" id="GO:0003779">
    <property type="term" value="F:actin binding"/>
    <property type="evidence" value="ECO:0007669"/>
    <property type="project" value="InterPro"/>
</dbReference>
<dbReference type="OrthoDB" id="77251at2759"/>
<feature type="compositionally biased region" description="Polar residues" evidence="5">
    <location>
        <begin position="305"/>
        <end position="314"/>
    </location>
</feature>
<feature type="region of interest" description="Disordered" evidence="5">
    <location>
        <begin position="297"/>
        <end position="347"/>
    </location>
</feature>
<dbReference type="GeneID" id="25264557"/>
<evidence type="ECO:0000313" key="8">
    <source>
        <dbReference type="Proteomes" id="UP000027361"/>
    </source>
</evidence>
<organism evidence="7 8">
    <name type="scientific">Tilletiaria anomala (strain ATCC 24038 / CBS 436.72 / UBC 951)</name>
    <dbReference type="NCBI Taxonomy" id="1037660"/>
    <lineage>
        <taxon>Eukaryota</taxon>
        <taxon>Fungi</taxon>
        <taxon>Dikarya</taxon>
        <taxon>Basidiomycota</taxon>
        <taxon>Ustilaginomycotina</taxon>
        <taxon>Exobasidiomycetes</taxon>
        <taxon>Georgefischeriales</taxon>
        <taxon>Tilletiariaceae</taxon>
        <taxon>Tilletiaria</taxon>
    </lineage>
</organism>
<dbReference type="SUPFAM" id="SSF101278">
    <property type="entry name" value="N-terminal domain of adenylylcyclase associated protein, CAP"/>
    <property type="match status" value="1"/>
</dbReference>
<accession>A0A066VT82</accession>
<dbReference type="InterPro" id="IPR016098">
    <property type="entry name" value="CAP/MinC_C"/>
</dbReference>
<dbReference type="Pfam" id="PF01213">
    <property type="entry name" value="CAP_N-CM"/>
    <property type="match status" value="1"/>
</dbReference>
<dbReference type="RefSeq" id="XP_013242855.1">
    <property type="nucleotide sequence ID" value="XM_013387401.1"/>
</dbReference>
<dbReference type="InterPro" id="IPR036222">
    <property type="entry name" value="CAP_N_sf"/>
</dbReference>
<dbReference type="Pfam" id="PF21938">
    <property type="entry name" value="CAP_N"/>
    <property type="match status" value="1"/>
</dbReference>
<dbReference type="FunFam" id="1.25.40.330:FF:000001">
    <property type="entry name" value="Adenylyl cyclase-associated protein"/>
    <property type="match status" value="1"/>
</dbReference>
<evidence type="ECO:0000313" key="7">
    <source>
        <dbReference type="EMBL" id="KDN44681.1"/>
    </source>
</evidence>
<dbReference type="STRING" id="1037660.A0A066VT82"/>
<dbReference type="PANTHER" id="PTHR10652">
    <property type="entry name" value="ADENYLYL CYCLASE-ASSOCIATED PROTEIN"/>
    <property type="match status" value="1"/>
</dbReference>
<proteinExistence type="inferred from homology"/>
<evidence type="ECO:0000256" key="1">
    <source>
        <dbReference type="ARBA" id="ARBA00007659"/>
    </source>
</evidence>